<sequence>MSNQSEHVVEVDHEVKYESIIEEDYLKSIRKYFAISQEGDFLVEFKEIKLNSPNSLEFELKMYNINNFKNEDGLIFEKDSKPKNAQIDLIKNVPKPILRWSVAVSDKSTNSSKFKLLAISCINAKDMEYFKEYYKKISSKKIQNIQNNGFIFVFIINKDYSINNTEDKKLLIKYSGIVKLFYEDADDYFLILLTLSGIYKHHIKNKCTYSIQELKGKFYVNQPFWIFLIITLSNNGKLLAYFLFKIKEITLYSIKCGLEIAELTNILDTNIFKTLDALDRIFLYFFQNDDKLLIYYLEMEFLLAFPKFRDSEIEYVGKSNSCIVIYQRNNNYDKLFIYNDMIVDRYFNLKESDRQNWIIRDLEALDKKSELKLDKLDKLYEPYHSEKDSWKPKKIEVIGIKCFIEKFKFNIKVKDAKGIKQIKMDDEYDINVAKNAYIHFDLISILVKAREHELLNYILFFGEPVHIPQNFPWSGKKNTISTVIYTALSEKDNTMLACFLEYYSNNAINNIGWMNTVVDIIPELFKSNKENGIKEQENYKFYGQKLFYSSCFCDKEFDLFSFEILEVFPKSNGLLKVCIPITQLIPQKSKLVLQEIERYLSPGAVDYSPFIKIIETGERDIFYENPSMGAAINWMWYSSKFYWPKLSCISVLYFLTYSIIFWAYIAHIEITESEEEFNEVKLCFTSNIDVNIFEEGGNSMDSEVETDLTNSEEYLYPLTKGQRFALSLVKSELHKSDGIPRHVVSTVLKGIAMNFTIIALSISNFITLGTTLETVVNNESMLQLIAQ</sequence>
<name>A0ABN7V6H2_GIGMA</name>
<dbReference type="Proteomes" id="UP000789901">
    <property type="component" value="Unassembled WGS sequence"/>
</dbReference>
<evidence type="ECO:0000313" key="2">
    <source>
        <dbReference type="Proteomes" id="UP000789901"/>
    </source>
</evidence>
<reference evidence="1 2" key="1">
    <citation type="submission" date="2021-06" db="EMBL/GenBank/DDBJ databases">
        <authorList>
            <person name="Kallberg Y."/>
            <person name="Tangrot J."/>
            <person name="Rosling A."/>
        </authorList>
    </citation>
    <scope>NUCLEOTIDE SEQUENCE [LARGE SCALE GENOMIC DNA]</scope>
    <source>
        <strain evidence="1 2">120-4 pot B 10/14</strain>
    </source>
</reference>
<gene>
    <name evidence="1" type="ORF">GMARGA_LOCUS14785</name>
</gene>
<comment type="caution">
    <text evidence="1">The sequence shown here is derived from an EMBL/GenBank/DDBJ whole genome shotgun (WGS) entry which is preliminary data.</text>
</comment>
<evidence type="ECO:0000313" key="1">
    <source>
        <dbReference type="EMBL" id="CAG8735294.1"/>
    </source>
</evidence>
<keyword evidence="2" id="KW-1185">Reference proteome</keyword>
<organism evidence="1 2">
    <name type="scientific">Gigaspora margarita</name>
    <dbReference type="NCBI Taxonomy" id="4874"/>
    <lineage>
        <taxon>Eukaryota</taxon>
        <taxon>Fungi</taxon>
        <taxon>Fungi incertae sedis</taxon>
        <taxon>Mucoromycota</taxon>
        <taxon>Glomeromycotina</taxon>
        <taxon>Glomeromycetes</taxon>
        <taxon>Diversisporales</taxon>
        <taxon>Gigasporaceae</taxon>
        <taxon>Gigaspora</taxon>
    </lineage>
</organism>
<protein>
    <submittedName>
        <fullName evidence="1">3160_t:CDS:1</fullName>
    </submittedName>
</protein>
<accession>A0ABN7V6H2</accession>
<feature type="non-terminal residue" evidence="1">
    <location>
        <position position="787"/>
    </location>
</feature>
<dbReference type="EMBL" id="CAJVQB010009937">
    <property type="protein sequence ID" value="CAG8735294.1"/>
    <property type="molecule type" value="Genomic_DNA"/>
</dbReference>
<proteinExistence type="predicted"/>